<evidence type="ECO:0000313" key="7">
    <source>
        <dbReference type="EMBL" id="CAF3662596.1"/>
    </source>
</evidence>
<organism evidence="2 10">
    <name type="scientific">Rotaria sordida</name>
    <dbReference type="NCBI Taxonomy" id="392033"/>
    <lineage>
        <taxon>Eukaryota</taxon>
        <taxon>Metazoa</taxon>
        <taxon>Spiralia</taxon>
        <taxon>Gnathifera</taxon>
        <taxon>Rotifera</taxon>
        <taxon>Eurotatoria</taxon>
        <taxon>Bdelloidea</taxon>
        <taxon>Philodinida</taxon>
        <taxon>Philodinidae</taxon>
        <taxon>Rotaria</taxon>
    </lineage>
</organism>
<dbReference type="EMBL" id="CAJNOL010003299">
    <property type="protein sequence ID" value="CAF1556666.1"/>
    <property type="molecule type" value="Genomic_DNA"/>
</dbReference>
<protein>
    <recommendedName>
        <fullName evidence="12">BZIP domain-containing protein</fullName>
    </recommendedName>
</protein>
<dbReference type="Proteomes" id="UP000663889">
    <property type="component" value="Unassembled WGS sequence"/>
</dbReference>
<evidence type="ECO:0000256" key="1">
    <source>
        <dbReference type="SAM" id="Coils"/>
    </source>
</evidence>
<keyword evidence="11" id="KW-1185">Reference proteome</keyword>
<evidence type="ECO:0008006" key="12">
    <source>
        <dbReference type="Google" id="ProtNLM"/>
    </source>
</evidence>
<dbReference type="EMBL" id="CAJNOU010002395">
    <property type="protein sequence ID" value="CAF1317313.1"/>
    <property type="molecule type" value="Genomic_DNA"/>
</dbReference>
<evidence type="ECO:0000313" key="6">
    <source>
        <dbReference type="EMBL" id="CAF1556666.1"/>
    </source>
</evidence>
<evidence type="ECO:0000313" key="5">
    <source>
        <dbReference type="EMBL" id="CAF1349543.1"/>
    </source>
</evidence>
<accession>A0A814QJR4</accession>
<dbReference type="EMBL" id="CAJOAX010000882">
    <property type="protein sequence ID" value="CAF3662596.1"/>
    <property type="molecule type" value="Genomic_DNA"/>
</dbReference>
<evidence type="ECO:0000313" key="8">
    <source>
        <dbReference type="EMBL" id="CAF3816165.1"/>
    </source>
</evidence>
<dbReference type="Proteomes" id="UP000663874">
    <property type="component" value="Unassembled WGS sequence"/>
</dbReference>
<dbReference type="Proteomes" id="UP000663854">
    <property type="component" value="Unassembled WGS sequence"/>
</dbReference>
<dbReference type="Proteomes" id="UP000663823">
    <property type="component" value="Unassembled WGS sequence"/>
</dbReference>
<dbReference type="Proteomes" id="UP000663864">
    <property type="component" value="Unassembled WGS sequence"/>
</dbReference>
<proteinExistence type="predicted"/>
<dbReference type="AlphaFoldDB" id="A0A814QJR4"/>
<dbReference type="EMBL" id="CAJOBD010002530">
    <property type="protein sequence ID" value="CAF3888754.1"/>
    <property type="molecule type" value="Genomic_DNA"/>
</dbReference>
<sequence length="214" mass="24714">MGTVGSSILSASGSTINDINNIHNQNLSTSNYEYRNETMPVIVDVMSIDSSKFKNSCRVSRTSPVIYGPICIKKRRSAAPTLATGRRSKDAIMEGEEARKREIRRMKNRISARNLKRLRDNIENNLKSQVKELETRQNDLLIQIENLHKYKQDLEEKYQQSNSLYEFIARTASTTLLEVEENQQQKLSPIHYYSMESKEEQNPPSPQWQLLFSI</sequence>
<dbReference type="SUPFAM" id="SSF57959">
    <property type="entry name" value="Leucine zipper domain"/>
    <property type="match status" value="1"/>
</dbReference>
<evidence type="ECO:0000313" key="3">
    <source>
        <dbReference type="EMBL" id="CAF1283138.1"/>
    </source>
</evidence>
<evidence type="ECO:0000313" key="4">
    <source>
        <dbReference type="EMBL" id="CAF1317313.1"/>
    </source>
</evidence>
<name>A0A814QJR4_9BILA</name>
<dbReference type="EMBL" id="CAJNOO010002606">
    <property type="protein sequence ID" value="CAF1283138.1"/>
    <property type="molecule type" value="Genomic_DNA"/>
</dbReference>
<dbReference type="OrthoDB" id="10030961at2759"/>
<dbReference type="GO" id="GO:0003700">
    <property type="term" value="F:DNA-binding transcription factor activity"/>
    <property type="evidence" value="ECO:0007669"/>
    <property type="project" value="InterPro"/>
</dbReference>
<evidence type="ECO:0000313" key="2">
    <source>
        <dbReference type="EMBL" id="CAF1120785.1"/>
    </source>
</evidence>
<dbReference type="Proteomes" id="UP000663882">
    <property type="component" value="Unassembled WGS sequence"/>
</dbReference>
<dbReference type="InterPro" id="IPR046347">
    <property type="entry name" value="bZIP_sf"/>
</dbReference>
<dbReference type="EMBL" id="CAJNOH010000773">
    <property type="protein sequence ID" value="CAF1120785.1"/>
    <property type="molecule type" value="Genomic_DNA"/>
</dbReference>
<dbReference type="Proteomes" id="UP000663870">
    <property type="component" value="Unassembled WGS sequence"/>
</dbReference>
<evidence type="ECO:0000313" key="10">
    <source>
        <dbReference type="Proteomes" id="UP000663854"/>
    </source>
</evidence>
<keyword evidence="1" id="KW-0175">Coiled coil</keyword>
<dbReference type="Proteomes" id="UP000663836">
    <property type="component" value="Unassembled WGS sequence"/>
</dbReference>
<dbReference type="EMBL" id="CAJNOT010002879">
    <property type="protein sequence ID" value="CAF1349543.1"/>
    <property type="molecule type" value="Genomic_DNA"/>
</dbReference>
<dbReference type="EMBL" id="CAJOBE010002347">
    <property type="protein sequence ID" value="CAF3816165.1"/>
    <property type="molecule type" value="Genomic_DNA"/>
</dbReference>
<evidence type="ECO:0000313" key="11">
    <source>
        <dbReference type="Proteomes" id="UP000663870"/>
    </source>
</evidence>
<gene>
    <name evidence="8" type="ORF">FNK824_LOCUS15873</name>
    <name evidence="9" type="ORF">JBS370_LOCUS20249</name>
    <name evidence="6" type="ORF">JXQ802_LOCUS44036</name>
    <name evidence="7" type="ORF">OTI717_LOCUS10029</name>
    <name evidence="2" type="ORF">PYM288_LOCUS20687</name>
    <name evidence="3" type="ORF">RFH988_LOCUS28808</name>
    <name evidence="4" type="ORF">SEV965_LOCUS27123</name>
    <name evidence="5" type="ORF">ZHD862_LOCUS30485</name>
</gene>
<comment type="caution">
    <text evidence="2">The sequence shown here is derived from an EMBL/GenBank/DDBJ whole genome shotgun (WGS) entry which is preliminary data.</text>
</comment>
<reference evidence="2" key="1">
    <citation type="submission" date="2021-02" db="EMBL/GenBank/DDBJ databases">
        <authorList>
            <person name="Nowell W R."/>
        </authorList>
    </citation>
    <scope>NUCLEOTIDE SEQUENCE</scope>
</reference>
<evidence type="ECO:0000313" key="9">
    <source>
        <dbReference type="EMBL" id="CAF3888754.1"/>
    </source>
</evidence>
<feature type="coiled-coil region" evidence="1">
    <location>
        <begin position="112"/>
        <end position="164"/>
    </location>
</feature>